<proteinExistence type="predicted"/>
<reference evidence="1" key="2">
    <citation type="journal article" date="2024" name="Antonie Van Leeuwenhoek">
        <title>Roseihalotalea indica gen. nov., sp. nov., a halophilic Bacteroidetes from mesopelagic Southwest Indian Ocean with higher carbohydrate metabolic potential.</title>
        <authorList>
            <person name="Chen B."/>
            <person name="Zhang M."/>
            <person name="Lin D."/>
            <person name="Ye J."/>
            <person name="Tang K."/>
        </authorList>
    </citation>
    <scope>NUCLEOTIDE SEQUENCE</scope>
    <source>
        <strain evidence="1">TK19036</strain>
    </source>
</reference>
<name>A0AA49JFS6_9BACT</name>
<reference evidence="1" key="1">
    <citation type="journal article" date="2023" name="Comput. Struct. Biotechnol. J.">
        <title>Discovery of a novel marine Bacteroidetes with a rich repertoire of carbohydrate-active enzymes.</title>
        <authorList>
            <person name="Chen B."/>
            <person name="Liu G."/>
            <person name="Chen Q."/>
            <person name="Wang H."/>
            <person name="Liu L."/>
            <person name="Tang K."/>
        </authorList>
    </citation>
    <scope>NUCLEOTIDE SEQUENCE</scope>
    <source>
        <strain evidence="1">TK19036</strain>
    </source>
</reference>
<dbReference type="AlphaFoldDB" id="A0AA49JFS6"/>
<gene>
    <name evidence="1" type="ORF">K4G66_13065</name>
</gene>
<organism evidence="1">
    <name type="scientific">Roseihalotalea indica</name>
    <dbReference type="NCBI Taxonomy" id="2867963"/>
    <lineage>
        <taxon>Bacteria</taxon>
        <taxon>Pseudomonadati</taxon>
        <taxon>Bacteroidota</taxon>
        <taxon>Cytophagia</taxon>
        <taxon>Cytophagales</taxon>
        <taxon>Catalimonadaceae</taxon>
        <taxon>Roseihalotalea</taxon>
    </lineage>
</organism>
<accession>A0AA49JFS6</accession>
<dbReference type="Pfam" id="PF14060">
    <property type="entry name" value="DUF4252"/>
    <property type="match status" value="1"/>
</dbReference>
<dbReference type="EMBL" id="CP120682">
    <property type="protein sequence ID" value="WKN39623.1"/>
    <property type="molecule type" value="Genomic_DNA"/>
</dbReference>
<protein>
    <submittedName>
        <fullName evidence="1">DUF4252 domain-containing protein</fullName>
    </submittedName>
</protein>
<dbReference type="InterPro" id="IPR025348">
    <property type="entry name" value="DUF4252"/>
</dbReference>
<sequence>MSKFARVGRLKKPLLLTLLIILVGFSFSIAQSHTVSRFLADHTPSQKLFFYPSTLRMVNIEKNPDFYALVRDVDKLRVLMYDKSSSGFSSQTLRDLSQDVKAEDYQELMTFETTQQTAYLYSLGDENTPEGVVGLIETDDTIILTDLEGFVNLPALLKLFQSDFNFEDMSGLVNIMSQQHKENKENGGGKN</sequence>
<evidence type="ECO:0000313" key="1">
    <source>
        <dbReference type="EMBL" id="WKN39623.1"/>
    </source>
</evidence>